<reference evidence="3 4" key="1">
    <citation type="submission" date="2016-11" db="EMBL/GenBank/DDBJ databases">
        <authorList>
            <person name="Jaros S."/>
            <person name="Januszkiewicz K."/>
            <person name="Wedrychowicz H."/>
        </authorList>
    </citation>
    <scope>NUCLEOTIDE SEQUENCE [LARGE SCALE GENOMIC DNA]</scope>
    <source>
        <strain evidence="3 4">DSM 44523</strain>
    </source>
</reference>
<sequence length="207" mass="21220">METQQWLTDFEATVADLRRKSQELEENIGAAATTVSSPDGSVTVTVAPNGGLQQLALGHRACELGPARLTALIMETVHKGQRMAAHKVAEAFAPLGAGTEAMGMLTSHLPELDEAEERELDAQQAARAAGAPVSPPAAAPAPPASAPVPPSPAAPPVRPAAPGPGSPQGPGFPQTTFEGQGGGAAGRARPHPQTKPQDDDDDDVDLW</sequence>
<accession>A0A1M5ENZ0</accession>
<name>A0A1M5ENZ0_STRHI</name>
<evidence type="ECO:0000313" key="3">
    <source>
        <dbReference type="EMBL" id="SHF80810.1"/>
    </source>
</evidence>
<evidence type="ECO:0000256" key="1">
    <source>
        <dbReference type="SAM" id="Coils"/>
    </source>
</evidence>
<dbReference type="EMBL" id="FQVN01000005">
    <property type="protein sequence ID" value="SHF80810.1"/>
    <property type="molecule type" value="Genomic_DNA"/>
</dbReference>
<dbReference type="InterPro" id="IPR004401">
    <property type="entry name" value="YbaB/EbfC"/>
</dbReference>
<evidence type="ECO:0000256" key="2">
    <source>
        <dbReference type="SAM" id="MobiDB-lite"/>
    </source>
</evidence>
<keyword evidence="3" id="KW-0238">DNA-binding</keyword>
<dbReference type="OrthoDB" id="3695284at2"/>
<feature type="region of interest" description="Disordered" evidence="2">
    <location>
        <begin position="116"/>
        <end position="207"/>
    </location>
</feature>
<feature type="coiled-coil region" evidence="1">
    <location>
        <begin position="7"/>
        <end position="34"/>
    </location>
</feature>
<dbReference type="Pfam" id="PF02575">
    <property type="entry name" value="YbaB_DNA_bd"/>
    <property type="match status" value="1"/>
</dbReference>
<dbReference type="Gene3D" id="3.30.1310.10">
    <property type="entry name" value="Nucleoid-associated protein YbaB-like domain"/>
    <property type="match status" value="1"/>
</dbReference>
<dbReference type="STRING" id="2017.SAMN05444320_10563"/>
<keyword evidence="1" id="KW-0175">Coiled coil</keyword>
<dbReference type="Proteomes" id="UP000184501">
    <property type="component" value="Unassembled WGS sequence"/>
</dbReference>
<feature type="compositionally biased region" description="Low complexity" evidence="2">
    <location>
        <begin position="122"/>
        <end position="132"/>
    </location>
</feature>
<dbReference type="SUPFAM" id="SSF82607">
    <property type="entry name" value="YbaB-like"/>
    <property type="match status" value="1"/>
</dbReference>
<dbReference type="RefSeq" id="WP_073484056.1">
    <property type="nucleotide sequence ID" value="NZ_FQVN01000005.1"/>
</dbReference>
<feature type="compositionally biased region" description="Pro residues" evidence="2">
    <location>
        <begin position="133"/>
        <end position="167"/>
    </location>
</feature>
<evidence type="ECO:0000313" key="4">
    <source>
        <dbReference type="Proteomes" id="UP000184501"/>
    </source>
</evidence>
<gene>
    <name evidence="3" type="ORF">SAMN05444320_10563</name>
</gene>
<keyword evidence="4" id="KW-1185">Reference proteome</keyword>
<dbReference type="AlphaFoldDB" id="A0A1M5ENZ0"/>
<feature type="compositionally biased region" description="Acidic residues" evidence="2">
    <location>
        <begin position="198"/>
        <end position="207"/>
    </location>
</feature>
<protein>
    <submittedName>
        <fullName evidence="3">YbaB/EbfC DNA-binding family protein</fullName>
    </submittedName>
</protein>
<dbReference type="InterPro" id="IPR036894">
    <property type="entry name" value="YbaB-like_sf"/>
</dbReference>
<dbReference type="GO" id="GO:0003677">
    <property type="term" value="F:DNA binding"/>
    <property type="evidence" value="ECO:0007669"/>
    <property type="project" value="UniProtKB-KW"/>
</dbReference>
<proteinExistence type="predicted"/>
<organism evidence="3 4">
    <name type="scientific">Streptoalloteichus hindustanus</name>
    <dbReference type="NCBI Taxonomy" id="2017"/>
    <lineage>
        <taxon>Bacteria</taxon>
        <taxon>Bacillati</taxon>
        <taxon>Actinomycetota</taxon>
        <taxon>Actinomycetes</taxon>
        <taxon>Pseudonocardiales</taxon>
        <taxon>Pseudonocardiaceae</taxon>
        <taxon>Streptoalloteichus</taxon>
    </lineage>
</organism>